<dbReference type="AlphaFoldDB" id="A0A364KQT5"/>
<evidence type="ECO:0008006" key="8">
    <source>
        <dbReference type="Google" id="ProtNLM"/>
    </source>
</evidence>
<dbReference type="STRING" id="1196081.A0A364KQT5"/>
<accession>A0A364KQT5</accession>
<feature type="domain" description="Mono-/di-acylglycerol lipase N-terminal" evidence="5">
    <location>
        <begin position="35"/>
        <end position="87"/>
    </location>
</feature>
<dbReference type="InterPro" id="IPR002921">
    <property type="entry name" value="Fungal_lipase-type"/>
</dbReference>
<protein>
    <recommendedName>
        <fullName evidence="8">Fungal lipase-like domain-containing protein</fullName>
    </recommendedName>
</protein>
<name>A0A364KQT5_TALAM</name>
<comment type="caution">
    <text evidence="6">The sequence shown here is derived from an EMBL/GenBank/DDBJ whole genome shotgun (WGS) entry which is preliminary data.</text>
</comment>
<feature type="chain" id="PRO_5017034084" description="Fungal lipase-like domain-containing protein" evidence="3">
    <location>
        <begin position="20"/>
        <end position="312"/>
    </location>
</feature>
<dbReference type="EMBL" id="MIKG01000002">
    <property type="protein sequence ID" value="RAO65914.1"/>
    <property type="molecule type" value="Genomic_DNA"/>
</dbReference>
<dbReference type="PANTHER" id="PTHR46640">
    <property type="entry name" value="TRIACYLGLYCEROL LIPASE, PUTATIVE (AFU_ORTHOLOGUE AFUA_6G06510)-RELATED"/>
    <property type="match status" value="1"/>
</dbReference>
<dbReference type="Pfam" id="PF03893">
    <property type="entry name" value="Lipase3_N"/>
    <property type="match status" value="1"/>
</dbReference>
<proteinExistence type="predicted"/>
<dbReference type="CDD" id="cd00519">
    <property type="entry name" value="Lipase_3"/>
    <property type="match status" value="1"/>
</dbReference>
<evidence type="ECO:0000313" key="6">
    <source>
        <dbReference type="EMBL" id="RAO65914.1"/>
    </source>
</evidence>
<dbReference type="InterPro" id="IPR029058">
    <property type="entry name" value="AB_hydrolase_fold"/>
</dbReference>
<evidence type="ECO:0000256" key="1">
    <source>
        <dbReference type="ARBA" id="ARBA00022729"/>
    </source>
</evidence>
<feature type="signal peptide" evidence="3">
    <location>
        <begin position="1"/>
        <end position="19"/>
    </location>
</feature>
<dbReference type="GeneID" id="63791143"/>
<dbReference type="RefSeq" id="XP_040730431.1">
    <property type="nucleotide sequence ID" value="XM_040874015.1"/>
</dbReference>
<keyword evidence="1 3" id="KW-0732">Signal</keyword>
<sequence length="312" mass="32926">MILLRLITTVAALAATVTAGVTRGLIISLDNETAMDVDTTTLGNLNLYEQYSAAAYCFANDIATPGTPIRCAAGNCPLVETNLATVSFSFLDVGKGGVSGFVAADNTNRILVLAFRGIRSVETGITTLDTRLVDTSLCGATVGCQVNEGFQDSWDSVSARITREIANAQAATTFTTLVVTGHGVGGALATLAATLYRTTPPVAAVTTIDLYTYGSPRVGNAIFATFVTTGNDAINFRATHTDDPIPKFPSRALGYLQWGPEYWIRAPTGQAVHTTDITKLSGTETPFGNGGTPPIFDIPAHLWYFNEVAKCI</sequence>
<dbReference type="PANTHER" id="PTHR46640:SF1">
    <property type="entry name" value="FUNGAL LIPASE-LIKE DOMAIN-CONTAINING PROTEIN-RELATED"/>
    <property type="match status" value="1"/>
</dbReference>
<organism evidence="6 7">
    <name type="scientific">Talaromyces amestolkiae</name>
    <dbReference type="NCBI Taxonomy" id="1196081"/>
    <lineage>
        <taxon>Eukaryota</taxon>
        <taxon>Fungi</taxon>
        <taxon>Dikarya</taxon>
        <taxon>Ascomycota</taxon>
        <taxon>Pezizomycotina</taxon>
        <taxon>Eurotiomycetes</taxon>
        <taxon>Eurotiomycetidae</taxon>
        <taxon>Eurotiales</taxon>
        <taxon>Trichocomaceae</taxon>
        <taxon>Talaromyces</taxon>
        <taxon>Talaromyces sect. Talaromyces</taxon>
    </lineage>
</organism>
<evidence type="ECO:0000256" key="2">
    <source>
        <dbReference type="ARBA" id="ARBA00022801"/>
    </source>
</evidence>
<dbReference type="InterPro" id="IPR005592">
    <property type="entry name" value="Mono/diacylglycerol_lipase_N"/>
</dbReference>
<evidence type="ECO:0000313" key="7">
    <source>
        <dbReference type="Proteomes" id="UP000249363"/>
    </source>
</evidence>
<dbReference type="Proteomes" id="UP000249363">
    <property type="component" value="Unassembled WGS sequence"/>
</dbReference>
<dbReference type="InterPro" id="IPR051299">
    <property type="entry name" value="AB_hydrolase_lip/est"/>
</dbReference>
<reference evidence="6 7" key="1">
    <citation type="journal article" date="2017" name="Biotechnol. Biofuels">
        <title>Differential beta-glucosidase expression as a function of carbon source availability in Talaromyces amestolkiae: a genomic and proteomic approach.</title>
        <authorList>
            <person name="de Eugenio L.I."/>
            <person name="Mendez-Liter J.A."/>
            <person name="Nieto-Dominguez M."/>
            <person name="Alonso L."/>
            <person name="Gil-Munoz J."/>
            <person name="Barriuso J."/>
            <person name="Prieto A."/>
            <person name="Martinez M.J."/>
        </authorList>
    </citation>
    <scope>NUCLEOTIDE SEQUENCE [LARGE SCALE GENOMIC DNA]</scope>
    <source>
        <strain evidence="6 7">CIB</strain>
    </source>
</reference>
<dbReference type="Pfam" id="PF01764">
    <property type="entry name" value="Lipase_3"/>
    <property type="match status" value="1"/>
</dbReference>
<evidence type="ECO:0000256" key="3">
    <source>
        <dbReference type="SAM" id="SignalP"/>
    </source>
</evidence>
<evidence type="ECO:0000259" key="4">
    <source>
        <dbReference type="Pfam" id="PF01764"/>
    </source>
</evidence>
<evidence type="ECO:0000259" key="5">
    <source>
        <dbReference type="Pfam" id="PF03893"/>
    </source>
</evidence>
<dbReference type="Gene3D" id="3.40.50.1820">
    <property type="entry name" value="alpha/beta hydrolase"/>
    <property type="match status" value="1"/>
</dbReference>
<keyword evidence="7" id="KW-1185">Reference proteome</keyword>
<feature type="domain" description="Fungal lipase-type" evidence="4">
    <location>
        <begin position="112"/>
        <end position="250"/>
    </location>
</feature>
<dbReference type="OrthoDB" id="426718at2759"/>
<dbReference type="GO" id="GO:0016787">
    <property type="term" value="F:hydrolase activity"/>
    <property type="evidence" value="ECO:0007669"/>
    <property type="project" value="UniProtKB-KW"/>
</dbReference>
<dbReference type="SUPFAM" id="SSF53474">
    <property type="entry name" value="alpha/beta-Hydrolases"/>
    <property type="match status" value="1"/>
</dbReference>
<keyword evidence="2" id="KW-0378">Hydrolase</keyword>
<dbReference type="GO" id="GO:0016042">
    <property type="term" value="P:lipid catabolic process"/>
    <property type="evidence" value="ECO:0007669"/>
    <property type="project" value="InterPro"/>
</dbReference>
<gene>
    <name evidence="6" type="ORF">BHQ10_001926</name>
</gene>